<organism evidence="3 4">
    <name type="scientific">Pseudomarimonas arenosa</name>
    <dbReference type="NCBI Taxonomy" id="2774145"/>
    <lineage>
        <taxon>Bacteria</taxon>
        <taxon>Pseudomonadati</taxon>
        <taxon>Pseudomonadota</taxon>
        <taxon>Gammaproteobacteria</taxon>
        <taxon>Lysobacterales</taxon>
        <taxon>Lysobacteraceae</taxon>
        <taxon>Pseudomarimonas</taxon>
    </lineage>
</organism>
<dbReference type="AlphaFoldDB" id="A0AAW3ZHN3"/>
<evidence type="ECO:0000313" key="4">
    <source>
        <dbReference type="Proteomes" id="UP000613768"/>
    </source>
</evidence>
<dbReference type="Pfam" id="PF13511">
    <property type="entry name" value="DUF4124"/>
    <property type="match status" value="1"/>
</dbReference>
<dbReference type="Proteomes" id="UP000613768">
    <property type="component" value="Unassembled WGS sequence"/>
</dbReference>
<evidence type="ECO:0000259" key="2">
    <source>
        <dbReference type="Pfam" id="PF13511"/>
    </source>
</evidence>
<keyword evidence="4" id="KW-1185">Reference proteome</keyword>
<feature type="region of interest" description="Disordered" evidence="1">
    <location>
        <begin position="53"/>
        <end position="92"/>
    </location>
</feature>
<comment type="caution">
    <text evidence="3">The sequence shown here is derived from an EMBL/GenBank/DDBJ whole genome shotgun (WGS) entry which is preliminary data.</text>
</comment>
<gene>
    <name evidence="3" type="ORF">IFO71_04775</name>
</gene>
<accession>A0AAW3ZHN3</accession>
<evidence type="ECO:0000313" key="3">
    <source>
        <dbReference type="EMBL" id="MBD8525049.1"/>
    </source>
</evidence>
<dbReference type="RefSeq" id="WP_192028396.1">
    <property type="nucleotide sequence ID" value="NZ_JACYTR010000006.1"/>
</dbReference>
<dbReference type="InterPro" id="IPR025392">
    <property type="entry name" value="DUF4124"/>
</dbReference>
<reference evidence="3 4" key="1">
    <citation type="submission" date="2020-09" db="EMBL/GenBank/DDBJ databases">
        <title>Pseudoxanthomonas sp. CAU 1598 isolated from sand of Yaerae Beach.</title>
        <authorList>
            <person name="Kim W."/>
        </authorList>
    </citation>
    <scope>NUCLEOTIDE SEQUENCE [LARGE SCALE GENOMIC DNA]</scope>
    <source>
        <strain evidence="3 4">CAU 1598</strain>
    </source>
</reference>
<proteinExistence type="predicted"/>
<name>A0AAW3ZHN3_9GAMM</name>
<feature type="domain" description="DUF4124" evidence="2">
    <location>
        <begin position="45"/>
        <end position="86"/>
    </location>
</feature>
<protein>
    <submittedName>
        <fullName evidence="3">DUF4124 domain-containing protein</fullName>
    </submittedName>
</protein>
<dbReference type="EMBL" id="JACYTR010000006">
    <property type="protein sequence ID" value="MBD8525049.1"/>
    <property type="molecule type" value="Genomic_DNA"/>
</dbReference>
<evidence type="ECO:0000256" key="1">
    <source>
        <dbReference type="SAM" id="MobiDB-lite"/>
    </source>
</evidence>
<sequence length="92" mass="10450">MKATLRALLILLLLLGGAAAYVWYEAPQHLPAEWRKQNPQAKDYQPTLYRWKDEQGRTQITDTPPEGRPYETVAVDPHTNIVPPLAPSDQND</sequence>